<sequence>MPASAGTNPYAPHRAVGDQALVANITLPEGTPSMIHLPICPVCNEPVADQPPTHWTNAYRGGIPWWHLADNSPICPAADGQHAQPDLVADPLPVDSQTNPWLDEMSRLFAVDGPYDPARLGSAITAADHLTGWLHTATGPFSALLTLPALSDVSSLIGHLHRSSRLLARVHAQIGSYVLDQARQAHLASLDDSEGGDVIDAVDDLRAWLQDAADSLAQSAQASGAAWSSARKVAAARHLGASSTAGDIDPQEGQR</sequence>
<protein>
    <submittedName>
        <fullName evidence="1">Uncharacterized protein</fullName>
    </submittedName>
</protein>
<comment type="caution">
    <text evidence="1">The sequence shown here is derived from an EMBL/GenBank/DDBJ whole genome shotgun (WGS) entry which is preliminary data.</text>
</comment>
<evidence type="ECO:0000313" key="2">
    <source>
        <dbReference type="Proteomes" id="UP000282312"/>
    </source>
</evidence>
<dbReference type="Proteomes" id="UP000282312">
    <property type="component" value="Unassembled WGS sequence"/>
</dbReference>
<organism evidence="1 2">
    <name type="scientific">Micromonospora inaquosa</name>
    <dbReference type="NCBI Taxonomy" id="2203716"/>
    <lineage>
        <taxon>Bacteria</taxon>
        <taxon>Bacillati</taxon>
        <taxon>Actinomycetota</taxon>
        <taxon>Actinomycetes</taxon>
        <taxon>Micromonosporales</taxon>
        <taxon>Micromonosporaceae</taxon>
        <taxon>Micromonospora</taxon>
    </lineage>
</organism>
<reference evidence="1 2" key="1">
    <citation type="submission" date="2018-05" db="EMBL/GenBank/DDBJ databases">
        <title>Micromonospora from Atacama Desert.</title>
        <authorList>
            <person name="Carro L."/>
            <person name="Goodfellow M."/>
            <person name="Klenk H.-P."/>
        </authorList>
    </citation>
    <scope>NUCLEOTIDE SEQUENCE [LARGE SCALE GENOMIC DNA]</scope>
    <source>
        <strain evidence="1 2">LB39</strain>
    </source>
</reference>
<name>A0A3N9W096_9ACTN</name>
<keyword evidence="2" id="KW-1185">Reference proteome</keyword>
<dbReference type="AlphaFoldDB" id="A0A3N9W096"/>
<gene>
    <name evidence="1" type="ORF">DLJ59_34770</name>
</gene>
<evidence type="ECO:0000313" key="1">
    <source>
        <dbReference type="EMBL" id="RQW94197.1"/>
    </source>
</evidence>
<dbReference type="EMBL" id="QGSZ01000389">
    <property type="protein sequence ID" value="RQW94197.1"/>
    <property type="molecule type" value="Genomic_DNA"/>
</dbReference>
<proteinExistence type="predicted"/>
<accession>A0A3N9W096</accession>